<dbReference type="Pfam" id="PF07963">
    <property type="entry name" value="N_methyl"/>
    <property type="match status" value="1"/>
</dbReference>
<dbReference type="RefSeq" id="WP_145416291.1">
    <property type="nucleotide sequence ID" value="NZ_CP036526.1"/>
</dbReference>
<protein>
    <recommendedName>
        <fullName evidence="4">Prepilin-type N-terminal cleavage/methylation domain-containing protein</fullName>
    </recommendedName>
</protein>
<dbReference type="Proteomes" id="UP000319817">
    <property type="component" value="Chromosome"/>
</dbReference>
<sequence length="182" mass="19157">MKAARGTNASFGGVSSRNGFTLIEMVVVVLLLAVISGVGFLSVRSTLAQASLQHVVSQIIALDAQERAAARSNPAGGRMQVLSDHELRCRLSNRSVRIAGDLSISRLLRLTPSATLQDVAEISFFLSGNSPTYAVEITDAKDVRSWVVVLGTSGQAFPVASEVELLAMVSASRVSASRGSAR</sequence>
<dbReference type="SUPFAM" id="SSF54523">
    <property type="entry name" value="Pili subunits"/>
    <property type="match status" value="1"/>
</dbReference>
<keyword evidence="3" id="KW-1185">Reference proteome</keyword>
<dbReference type="OrthoDB" id="288967at2"/>
<dbReference type="InterPro" id="IPR012902">
    <property type="entry name" value="N_methyl_site"/>
</dbReference>
<evidence type="ECO:0000256" key="1">
    <source>
        <dbReference type="SAM" id="Phobius"/>
    </source>
</evidence>
<evidence type="ECO:0000313" key="3">
    <source>
        <dbReference type="Proteomes" id="UP000319817"/>
    </source>
</evidence>
<dbReference type="NCBIfam" id="TIGR02532">
    <property type="entry name" value="IV_pilin_GFxxxE"/>
    <property type="match status" value="1"/>
</dbReference>
<dbReference type="InterPro" id="IPR045584">
    <property type="entry name" value="Pilin-like"/>
</dbReference>
<evidence type="ECO:0008006" key="4">
    <source>
        <dbReference type="Google" id="ProtNLM"/>
    </source>
</evidence>
<dbReference type="AlphaFoldDB" id="A0A517NNV7"/>
<feature type="transmembrane region" description="Helical" evidence="1">
    <location>
        <begin position="20"/>
        <end position="43"/>
    </location>
</feature>
<organism evidence="2 3">
    <name type="scientific">Stieleria marina</name>
    <dbReference type="NCBI Taxonomy" id="1930275"/>
    <lineage>
        <taxon>Bacteria</taxon>
        <taxon>Pseudomonadati</taxon>
        <taxon>Planctomycetota</taxon>
        <taxon>Planctomycetia</taxon>
        <taxon>Pirellulales</taxon>
        <taxon>Pirellulaceae</taxon>
        <taxon>Stieleria</taxon>
    </lineage>
</organism>
<proteinExistence type="predicted"/>
<dbReference type="EMBL" id="CP036526">
    <property type="protein sequence ID" value="QDT08811.1"/>
    <property type="molecule type" value="Genomic_DNA"/>
</dbReference>
<gene>
    <name evidence="2" type="ORF">K239x_07530</name>
</gene>
<keyword evidence="1" id="KW-1133">Transmembrane helix</keyword>
<evidence type="ECO:0000313" key="2">
    <source>
        <dbReference type="EMBL" id="QDT08811.1"/>
    </source>
</evidence>
<reference evidence="2 3" key="1">
    <citation type="submission" date="2019-02" db="EMBL/GenBank/DDBJ databases">
        <title>Deep-cultivation of Planctomycetes and their phenomic and genomic characterization uncovers novel biology.</title>
        <authorList>
            <person name="Wiegand S."/>
            <person name="Jogler M."/>
            <person name="Boedeker C."/>
            <person name="Pinto D."/>
            <person name="Vollmers J."/>
            <person name="Rivas-Marin E."/>
            <person name="Kohn T."/>
            <person name="Peeters S.H."/>
            <person name="Heuer A."/>
            <person name="Rast P."/>
            <person name="Oberbeckmann S."/>
            <person name="Bunk B."/>
            <person name="Jeske O."/>
            <person name="Meyerdierks A."/>
            <person name="Storesund J.E."/>
            <person name="Kallscheuer N."/>
            <person name="Luecker S."/>
            <person name="Lage O.M."/>
            <person name="Pohl T."/>
            <person name="Merkel B.J."/>
            <person name="Hornburger P."/>
            <person name="Mueller R.-W."/>
            <person name="Bruemmer F."/>
            <person name="Labrenz M."/>
            <person name="Spormann A.M."/>
            <person name="Op den Camp H."/>
            <person name="Overmann J."/>
            <person name="Amann R."/>
            <person name="Jetten M.S.M."/>
            <person name="Mascher T."/>
            <person name="Medema M.H."/>
            <person name="Devos D.P."/>
            <person name="Kaster A.-K."/>
            <person name="Ovreas L."/>
            <person name="Rohde M."/>
            <person name="Galperin M.Y."/>
            <person name="Jogler C."/>
        </authorList>
    </citation>
    <scope>NUCLEOTIDE SEQUENCE [LARGE SCALE GENOMIC DNA]</scope>
    <source>
        <strain evidence="2 3">K23_9</strain>
    </source>
</reference>
<keyword evidence="1" id="KW-0812">Transmembrane</keyword>
<dbReference type="Gene3D" id="3.30.700.10">
    <property type="entry name" value="Glycoprotein, Type 4 Pilin"/>
    <property type="match status" value="1"/>
</dbReference>
<name>A0A517NNV7_9BACT</name>
<keyword evidence="1" id="KW-0472">Membrane</keyword>
<accession>A0A517NNV7</accession>